<reference evidence="3 4" key="1">
    <citation type="submission" date="2021-06" db="EMBL/GenBank/DDBJ databases">
        <title>Description of novel taxa of the family Lachnospiraceae.</title>
        <authorList>
            <person name="Chaplin A.V."/>
            <person name="Sokolova S.R."/>
            <person name="Pikina A.P."/>
            <person name="Korzhanova M."/>
            <person name="Belova V."/>
            <person name="Korostin D."/>
            <person name="Efimov B.A."/>
        </authorList>
    </citation>
    <scope>NUCLEOTIDE SEQUENCE [LARGE SCALE GENOMIC DNA]</scope>
    <source>
        <strain evidence="3 4">ASD4241</strain>
    </source>
</reference>
<dbReference type="InterPro" id="IPR050695">
    <property type="entry name" value="N-acetylmuramoyl_amidase_3"/>
</dbReference>
<dbReference type="SUPFAM" id="SSF110997">
    <property type="entry name" value="Sporulation related repeat"/>
    <property type="match status" value="1"/>
</dbReference>
<keyword evidence="4" id="KW-1185">Reference proteome</keyword>
<protein>
    <submittedName>
        <fullName evidence="3">N-acetylmuramoyl-L-alanine amidase</fullName>
    </submittedName>
</protein>
<evidence type="ECO:0000256" key="1">
    <source>
        <dbReference type="ARBA" id="ARBA00022801"/>
    </source>
</evidence>
<dbReference type="Gene3D" id="3.30.70.1070">
    <property type="entry name" value="Sporulation related repeat"/>
    <property type="match status" value="1"/>
</dbReference>
<keyword evidence="1" id="KW-0378">Hydrolase</keyword>
<dbReference type="InterPro" id="IPR002508">
    <property type="entry name" value="MurNAc-LAA_cat"/>
</dbReference>
<name>A0ABS6KE57_9FIRM</name>
<sequence length="262" mass="29103">MSIDIWEESRLAKVVIDAGHGGSNPGATYQGRQEKTDALNLALAVGKILEDHGVDVVYTRTEDITQSPGQKARIANQVGADFFVSIHRNSSPNPNQYEGIETLVYDDTGIKAQMARNINRELSQLGFRNIGVSERPNLIVLNSTQMPSLLVEAGFINNDKDNAIFDAQFDRLAQAIADGILQTLPPEEISVPRYYRVQVGIFQNRNNAENLLDRLQMEGYPAFMIQEGENYIVQVGAFSQLDNAVKMENRLRNAGYSTLITL</sequence>
<comment type="caution">
    <text evidence="3">The sequence shown here is derived from an EMBL/GenBank/DDBJ whole genome shotgun (WGS) entry which is preliminary data.</text>
</comment>
<accession>A0ABS6KE57</accession>
<dbReference type="Gene3D" id="3.40.630.40">
    <property type="entry name" value="Zn-dependent exopeptidases"/>
    <property type="match status" value="1"/>
</dbReference>
<dbReference type="Proteomes" id="UP001314681">
    <property type="component" value="Unassembled WGS sequence"/>
</dbReference>
<proteinExistence type="predicted"/>
<dbReference type="SMART" id="SM00646">
    <property type="entry name" value="Ami_3"/>
    <property type="match status" value="1"/>
</dbReference>
<dbReference type="PANTHER" id="PTHR30404:SF0">
    <property type="entry name" value="N-ACETYLMURAMOYL-L-ALANINE AMIDASE AMIC"/>
    <property type="match status" value="1"/>
</dbReference>
<evidence type="ECO:0000259" key="2">
    <source>
        <dbReference type="PROSITE" id="PS51724"/>
    </source>
</evidence>
<evidence type="ECO:0000313" key="3">
    <source>
        <dbReference type="EMBL" id="MBU9728802.1"/>
    </source>
</evidence>
<gene>
    <name evidence="3" type="ORF">KTH90_22685</name>
</gene>
<dbReference type="Pfam" id="PF01520">
    <property type="entry name" value="Amidase_3"/>
    <property type="match status" value="1"/>
</dbReference>
<feature type="domain" description="SPOR" evidence="2">
    <location>
        <begin position="189"/>
        <end position="262"/>
    </location>
</feature>
<dbReference type="EMBL" id="JAHQCX010000024">
    <property type="protein sequence ID" value="MBU9728802.1"/>
    <property type="molecule type" value="Genomic_DNA"/>
</dbReference>
<dbReference type="Pfam" id="PF05036">
    <property type="entry name" value="SPOR"/>
    <property type="match status" value="1"/>
</dbReference>
<dbReference type="CDD" id="cd02696">
    <property type="entry name" value="MurNAc-LAA"/>
    <property type="match status" value="1"/>
</dbReference>
<organism evidence="3 4">
    <name type="scientific">Diplocloster modestus</name>
    <dbReference type="NCBI Taxonomy" id="2850322"/>
    <lineage>
        <taxon>Bacteria</taxon>
        <taxon>Bacillati</taxon>
        <taxon>Bacillota</taxon>
        <taxon>Clostridia</taxon>
        <taxon>Lachnospirales</taxon>
        <taxon>Lachnospiraceae</taxon>
        <taxon>Diplocloster</taxon>
    </lineage>
</organism>
<dbReference type="SUPFAM" id="SSF53187">
    <property type="entry name" value="Zn-dependent exopeptidases"/>
    <property type="match status" value="1"/>
</dbReference>
<dbReference type="InterPro" id="IPR036680">
    <property type="entry name" value="SPOR-like_sf"/>
</dbReference>
<dbReference type="InterPro" id="IPR007730">
    <property type="entry name" value="SPOR-like_dom"/>
</dbReference>
<dbReference type="PANTHER" id="PTHR30404">
    <property type="entry name" value="N-ACETYLMURAMOYL-L-ALANINE AMIDASE"/>
    <property type="match status" value="1"/>
</dbReference>
<dbReference type="PROSITE" id="PS51724">
    <property type="entry name" value="SPOR"/>
    <property type="match status" value="1"/>
</dbReference>
<evidence type="ECO:0000313" key="4">
    <source>
        <dbReference type="Proteomes" id="UP001314681"/>
    </source>
</evidence>